<evidence type="ECO:0000256" key="1">
    <source>
        <dbReference type="ARBA" id="ARBA00001933"/>
    </source>
</evidence>
<dbReference type="EMBL" id="AP012337">
    <property type="protein sequence ID" value="BAM00722.1"/>
    <property type="molecule type" value="Genomic_DNA"/>
</dbReference>
<dbReference type="PIRSF" id="PIRSF000524">
    <property type="entry name" value="SPT"/>
    <property type="match status" value="1"/>
</dbReference>
<dbReference type="GO" id="GO:0019265">
    <property type="term" value="P:glycine biosynthetic process, by transamination of glyoxylate"/>
    <property type="evidence" value="ECO:0007669"/>
    <property type="project" value="TreeGrafter"/>
</dbReference>
<evidence type="ECO:0000256" key="5">
    <source>
        <dbReference type="ARBA" id="ARBA00022898"/>
    </source>
</evidence>
<dbReference type="eggNOG" id="COG0075">
    <property type="taxonomic scope" value="Bacteria"/>
</dbReference>
<keyword evidence="3 9" id="KW-0032">Aminotransferase</keyword>
<dbReference type="HOGENOM" id="CLU_027686_0_1_0"/>
<name>I0I634_CALAS</name>
<dbReference type="Pfam" id="PF00266">
    <property type="entry name" value="Aminotran_5"/>
    <property type="match status" value="1"/>
</dbReference>
<evidence type="ECO:0000256" key="6">
    <source>
        <dbReference type="PIRSR" id="PIRSR000524-1"/>
    </source>
</evidence>
<dbReference type="SUPFAM" id="SSF53383">
    <property type="entry name" value="PLP-dependent transferases"/>
    <property type="match status" value="1"/>
</dbReference>
<comment type="cofactor">
    <cofactor evidence="1 7">
        <name>pyridoxal 5'-phosphate</name>
        <dbReference type="ChEBI" id="CHEBI:597326"/>
    </cofactor>
</comment>
<accession>I0I634</accession>
<dbReference type="InterPro" id="IPR015424">
    <property type="entry name" value="PyrdxlP-dep_Trfase"/>
</dbReference>
<dbReference type="AlphaFoldDB" id="I0I634"/>
<evidence type="ECO:0000256" key="2">
    <source>
        <dbReference type="ARBA" id="ARBA00009236"/>
    </source>
</evidence>
<dbReference type="InterPro" id="IPR024169">
    <property type="entry name" value="SP_NH2Trfase/AEP_transaminase"/>
</dbReference>
<dbReference type="KEGG" id="cap:CLDAP_26820"/>
<dbReference type="Proteomes" id="UP000007880">
    <property type="component" value="Chromosome"/>
</dbReference>
<feature type="binding site" evidence="6">
    <location>
        <position position="334"/>
    </location>
    <ligand>
        <name>substrate</name>
    </ligand>
</feature>
<keyword evidence="10" id="KW-1185">Reference proteome</keyword>
<dbReference type="Gene3D" id="3.90.1150.10">
    <property type="entry name" value="Aspartate Aminotransferase, domain 1"/>
    <property type="match status" value="1"/>
</dbReference>
<dbReference type="OrthoDB" id="389074at2"/>
<comment type="similarity">
    <text evidence="2">Belongs to the class-V pyridoxal-phosphate-dependent aminotransferase family.</text>
</comment>
<feature type="modified residue" description="N6-(pyridoxal phosphate)lysine" evidence="7">
    <location>
        <position position="191"/>
    </location>
</feature>
<dbReference type="GO" id="GO:0008453">
    <property type="term" value="F:alanine-glyoxylate transaminase activity"/>
    <property type="evidence" value="ECO:0007669"/>
    <property type="project" value="TreeGrafter"/>
</dbReference>
<feature type="domain" description="Aminotransferase class V" evidence="8">
    <location>
        <begin position="29"/>
        <end position="321"/>
    </location>
</feature>
<dbReference type="InterPro" id="IPR000192">
    <property type="entry name" value="Aminotrans_V_dom"/>
</dbReference>
<dbReference type="GO" id="GO:0004760">
    <property type="term" value="F:L-serine-pyruvate transaminase activity"/>
    <property type="evidence" value="ECO:0007669"/>
    <property type="project" value="TreeGrafter"/>
</dbReference>
<organism evidence="9 10">
    <name type="scientific">Caldilinea aerophila (strain DSM 14535 / JCM 11387 / NBRC 104270 / STL-6-O1)</name>
    <dbReference type="NCBI Taxonomy" id="926550"/>
    <lineage>
        <taxon>Bacteria</taxon>
        <taxon>Bacillati</taxon>
        <taxon>Chloroflexota</taxon>
        <taxon>Caldilineae</taxon>
        <taxon>Caldilineales</taxon>
        <taxon>Caldilineaceae</taxon>
        <taxon>Caldilinea</taxon>
    </lineage>
</organism>
<evidence type="ECO:0000256" key="7">
    <source>
        <dbReference type="PIRSR" id="PIRSR000524-50"/>
    </source>
</evidence>
<dbReference type="PATRIC" id="fig|926550.5.peg.2916"/>
<evidence type="ECO:0000313" key="10">
    <source>
        <dbReference type="Proteomes" id="UP000007880"/>
    </source>
</evidence>
<dbReference type="RefSeq" id="WP_014433951.1">
    <property type="nucleotide sequence ID" value="NC_017079.1"/>
</dbReference>
<dbReference type="STRING" id="926550.CLDAP_26820"/>
<sequence length="362" mass="39379">MQSYPIPLVPGPVSVPEVVRAAYAIDYGSADLEEEFFELYERCARKLQIVLGASTQVTIQTGEGMLALWGALKSVVRPGDRVLAVGTGLFGYGIGEMAQQIGAEVEIVGFPFDRILDPEPVRKAAYRFRPKVITAVHCETPSGTLNPLEELGKICREVDALFYVDFVASGGGVPVDVDRCHIDLGLLGSQKVLSLPPDLSMVTVSERAWQAVAEAGYAGYDALAPWRDGPAKRFLPYTHNWSALAGLEVSLDLLLAEGMEAVYARHATVAERCRRGLEALGIRLFPAEEAYNSPTVTAAYVPEGWSWPEFDRALRRHGMAVGGNYGELAGKVFRIGHMGSQADFALIERGLEVIRRVLAEKG</sequence>
<evidence type="ECO:0000259" key="8">
    <source>
        <dbReference type="Pfam" id="PF00266"/>
    </source>
</evidence>
<dbReference type="InterPro" id="IPR015421">
    <property type="entry name" value="PyrdxlP-dep_Trfase_major"/>
</dbReference>
<gene>
    <name evidence="9" type="ordered locus">CLDAP_26820</name>
</gene>
<evidence type="ECO:0000256" key="3">
    <source>
        <dbReference type="ARBA" id="ARBA00022576"/>
    </source>
</evidence>
<evidence type="ECO:0000256" key="4">
    <source>
        <dbReference type="ARBA" id="ARBA00022679"/>
    </source>
</evidence>
<dbReference type="PANTHER" id="PTHR21152">
    <property type="entry name" value="AMINOTRANSFERASE CLASS V"/>
    <property type="match status" value="1"/>
</dbReference>
<reference evidence="9 10" key="1">
    <citation type="submission" date="2012-02" db="EMBL/GenBank/DDBJ databases">
        <title>Complete genome sequence of Caldilinea aerophila DSM 14535 (= NBRC 102666).</title>
        <authorList>
            <person name="Oguchi A."/>
            <person name="Hosoyama A."/>
            <person name="Sekine M."/>
            <person name="Fukai R."/>
            <person name="Kato Y."/>
            <person name="Nakamura S."/>
            <person name="Hanada S."/>
            <person name="Yamazaki S."/>
            <person name="Fujita N."/>
        </authorList>
    </citation>
    <scope>NUCLEOTIDE SEQUENCE [LARGE SCALE GENOMIC DNA]</scope>
    <source>
        <strain evidence="10">DSM 14535 / JCM 11387 / NBRC 104270 / STL-6-O1</strain>
    </source>
</reference>
<proteinExistence type="inferred from homology"/>
<dbReference type="InterPro" id="IPR015422">
    <property type="entry name" value="PyrdxlP-dep_Trfase_small"/>
</dbReference>
<keyword evidence="4 9" id="KW-0808">Transferase</keyword>
<evidence type="ECO:0000313" key="9">
    <source>
        <dbReference type="EMBL" id="BAM00722.1"/>
    </source>
</evidence>
<dbReference type="PANTHER" id="PTHR21152:SF24">
    <property type="entry name" value="ALANINE--GLYOXYLATE AMINOTRANSFERASE 1"/>
    <property type="match status" value="1"/>
</dbReference>
<dbReference type="Gene3D" id="3.40.640.10">
    <property type="entry name" value="Type I PLP-dependent aspartate aminotransferase-like (Major domain)"/>
    <property type="match status" value="1"/>
</dbReference>
<keyword evidence="5 7" id="KW-0663">Pyridoxal phosphate</keyword>
<protein>
    <submittedName>
        <fullName evidence="9">Putative aminotransferase</fullName>
    </submittedName>
</protein>